<evidence type="ECO:0000256" key="3">
    <source>
        <dbReference type="ARBA" id="ARBA00022801"/>
    </source>
</evidence>
<comment type="similarity">
    <text evidence="5">Belongs to the peptidase C1 family.</text>
</comment>
<evidence type="ECO:0000256" key="2">
    <source>
        <dbReference type="ARBA" id="ARBA00022670"/>
    </source>
</evidence>
<comment type="subcellular location">
    <subcellularLocation>
        <location evidence="1">Cytoplasm</location>
    </subcellularLocation>
</comment>
<feature type="active site" evidence="6">
    <location>
        <position position="70"/>
    </location>
</feature>
<evidence type="ECO:0000256" key="4">
    <source>
        <dbReference type="ARBA" id="ARBA00022807"/>
    </source>
</evidence>
<dbReference type="PANTHER" id="PTHR10363:SF2">
    <property type="entry name" value="BLEOMYCIN HYDROLASE"/>
    <property type="match status" value="1"/>
</dbReference>
<accession>A0A0R1MC57</accession>
<dbReference type="GO" id="GO:0009636">
    <property type="term" value="P:response to toxic substance"/>
    <property type="evidence" value="ECO:0007669"/>
    <property type="project" value="TreeGrafter"/>
</dbReference>
<comment type="caution">
    <text evidence="7">The sequence shown here is derived from an EMBL/GenBank/DDBJ whole genome shotgun (WGS) entry which is preliminary data.</text>
</comment>
<reference evidence="7 8" key="1">
    <citation type="journal article" date="2015" name="Genome Announc.">
        <title>Expanding the biotechnology potential of lactobacilli through comparative genomics of 213 strains and associated genera.</title>
        <authorList>
            <person name="Sun Z."/>
            <person name="Harris H.M."/>
            <person name="McCann A."/>
            <person name="Guo C."/>
            <person name="Argimon S."/>
            <person name="Zhang W."/>
            <person name="Yang X."/>
            <person name="Jeffery I.B."/>
            <person name="Cooney J.C."/>
            <person name="Kagawa T.F."/>
            <person name="Liu W."/>
            <person name="Song Y."/>
            <person name="Salvetti E."/>
            <person name="Wrobel A."/>
            <person name="Rasinkangas P."/>
            <person name="Parkhill J."/>
            <person name="Rea M.C."/>
            <person name="O'Sullivan O."/>
            <person name="Ritari J."/>
            <person name="Douillard F.P."/>
            <person name="Paul Ross R."/>
            <person name="Yang R."/>
            <person name="Briner A.E."/>
            <person name="Felis G.E."/>
            <person name="de Vos W.M."/>
            <person name="Barrangou R."/>
            <person name="Klaenhammer T.R."/>
            <person name="Caufield P.W."/>
            <person name="Cui Y."/>
            <person name="Zhang H."/>
            <person name="O'Toole P.W."/>
        </authorList>
    </citation>
    <scope>NUCLEOTIDE SEQUENCE [LARGE SCALE GENOMIC DNA]</scope>
    <source>
        <strain evidence="7 8">DSM 19972</strain>
    </source>
</reference>
<keyword evidence="5" id="KW-0031">Aminopeptidase</keyword>
<keyword evidence="4 5" id="KW-0788">Thiol protease</keyword>
<dbReference type="PROSITE" id="PS00639">
    <property type="entry name" value="THIOL_PROTEASE_HIS"/>
    <property type="match status" value="1"/>
</dbReference>
<dbReference type="SUPFAM" id="SSF54001">
    <property type="entry name" value="Cysteine proteinases"/>
    <property type="match status" value="1"/>
</dbReference>
<name>A0A0R1MC57_9LACO</name>
<dbReference type="GO" id="GO:0005737">
    <property type="term" value="C:cytoplasm"/>
    <property type="evidence" value="ECO:0007669"/>
    <property type="project" value="UniProtKB-SubCell"/>
</dbReference>
<evidence type="ECO:0000256" key="5">
    <source>
        <dbReference type="PIRNR" id="PIRNR005700"/>
    </source>
</evidence>
<keyword evidence="2 5" id="KW-0645">Protease</keyword>
<dbReference type="Proteomes" id="UP000051686">
    <property type="component" value="Unassembled WGS sequence"/>
</dbReference>
<protein>
    <recommendedName>
        <fullName evidence="5">Aminopeptidase</fullName>
    </recommendedName>
</protein>
<keyword evidence="3 5" id="KW-0378">Hydrolase</keyword>
<proteinExistence type="inferred from homology"/>
<evidence type="ECO:0000256" key="6">
    <source>
        <dbReference type="PIRSR" id="PIRSR005700-1"/>
    </source>
</evidence>
<dbReference type="AlphaFoldDB" id="A0A0R1MC57"/>
<sequence length="438" mass="50698">MMKDLTLEDIKIFRSGFTAKQVYAVAARAVQKNGVNAASENYAAKRDLNRTFSVELSTDKVTNQKKSGRCWLFSTLNTLRHQFAVQYKIKNFQFSQNYNSFYDRLEKANHFYERVIETAGLPFDNRSVKELFAAPDDDGGQWANAAALIKKYGVVPQSIMPETYNSEKTDEISDALILKLRKDGVRLRTLTNQNKSKEELAAAKNKYLKEIYRMLVFAFGEPPLAFDFEYRDDEHKYHLERNLTPQHFFEKYVSWNFDDYVCLTNAPDHEMESLYGLPSQDYIFDGKKIVFVNTELKALKDAAIMQLKDGQSVWFGNDVAKDLERNQGILDPAFHERAELFDIDLRLTKADRLRTGEASVLHAMTLVGVDLIDGKPTKWKVENSWGEKIGDKGYFVMSDEWFNEYVYEVIINKKYLQSKQKQVLQKEMIALKPWDSLA</sequence>
<keyword evidence="8" id="KW-1185">Reference proteome</keyword>
<dbReference type="InterPro" id="IPR025660">
    <property type="entry name" value="Pept_his_AS"/>
</dbReference>
<evidence type="ECO:0000313" key="7">
    <source>
        <dbReference type="EMBL" id="KRL05678.1"/>
    </source>
</evidence>
<dbReference type="GO" id="GO:0006508">
    <property type="term" value="P:proteolysis"/>
    <property type="evidence" value="ECO:0007669"/>
    <property type="project" value="UniProtKB-KW"/>
</dbReference>
<dbReference type="Pfam" id="PF03051">
    <property type="entry name" value="Peptidase_C1_2"/>
    <property type="match status" value="1"/>
</dbReference>
<dbReference type="GO" id="GO:0043418">
    <property type="term" value="P:homocysteine catabolic process"/>
    <property type="evidence" value="ECO:0007669"/>
    <property type="project" value="TreeGrafter"/>
</dbReference>
<dbReference type="STRING" id="1423777.FD46_GL000425"/>
<dbReference type="EMBL" id="AZEH01000020">
    <property type="protein sequence ID" value="KRL05678.1"/>
    <property type="molecule type" value="Genomic_DNA"/>
</dbReference>
<dbReference type="InterPro" id="IPR038765">
    <property type="entry name" value="Papain-like_cys_pep_sf"/>
</dbReference>
<dbReference type="CDD" id="cd00585">
    <property type="entry name" value="Peptidase_C1B"/>
    <property type="match status" value="1"/>
</dbReference>
<dbReference type="PIRSF" id="PIRSF005700">
    <property type="entry name" value="PepC"/>
    <property type="match status" value="1"/>
</dbReference>
<dbReference type="PANTHER" id="PTHR10363">
    <property type="entry name" value="BLEOMYCIN HYDROLASE"/>
    <property type="match status" value="1"/>
</dbReference>
<dbReference type="GO" id="GO:0070005">
    <property type="term" value="F:cysteine-type aminopeptidase activity"/>
    <property type="evidence" value="ECO:0007669"/>
    <property type="project" value="InterPro"/>
</dbReference>
<dbReference type="InterPro" id="IPR004134">
    <property type="entry name" value="Peptidase_C1B"/>
</dbReference>
<gene>
    <name evidence="7" type="ORF">FD46_GL000425</name>
</gene>
<dbReference type="OrthoDB" id="1111399at2"/>
<dbReference type="PROSITE" id="PS00139">
    <property type="entry name" value="THIOL_PROTEASE_CYS"/>
    <property type="match status" value="1"/>
</dbReference>
<dbReference type="PATRIC" id="fig|1423777.3.peg.446"/>
<feature type="active site" evidence="6">
    <location>
        <position position="362"/>
    </location>
</feature>
<dbReference type="InterPro" id="IPR000169">
    <property type="entry name" value="Pept_cys_AS"/>
</dbReference>
<dbReference type="Gene3D" id="3.90.70.10">
    <property type="entry name" value="Cysteine proteinases"/>
    <property type="match status" value="1"/>
</dbReference>
<evidence type="ECO:0000256" key="1">
    <source>
        <dbReference type="ARBA" id="ARBA00004496"/>
    </source>
</evidence>
<dbReference type="RefSeq" id="WP_057895421.1">
    <property type="nucleotide sequence ID" value="NZ_AZEH01000020.1"/>
</dbReference>
<evidence type="ECO:0000313" key="8">
    <source>
        <dbReference type="Proteomes" id="UP000051686"/>
    </source>
</evidence>
<organism evidence="7 8">
    <name type="scientific">Liquorilactobacillus oeni DSM 19972</name>
    <dbReference type="NCBI Taxonomy" id="1423777"/>
    <lineage>
        <taxon>Bacteria</taxon>
        <taxon>Bacillati</taxon>
        <taxon>Bacillota</taxon>
        <taxon>Bacilli</taxon>
        <taxon>Lactobacillales</taxon>
        <taxon>Lactobacillaceae</taxon>
        <taxon>Liquorilactobacillus</taxon>
    </lineage>
</organism>
<feature type="active site" evidence="6">
    <location>
        <position position="383"/>
    </location>
</feature>